<reference evidence="3" key="1">
    <citation type="journal article" date="2019" name="Int. J. Syst. Evol. Microbiol.">
        <title>The Global Catalogue of Microorganisms (GCM) 10K type strain sequencing project: providing services to taxonomists for standard genome sequencing and annotation.</title>
        <authorList>
            <consortium name="The Broad Institute Genomics Platform"/>
            <consortium name="The Broad Institute Genome Sequencing Center for Infectious Disease"/>
            <person name="Wu L."/>
            <person name="Ma J."/>
        </authorList>
    </citation>
    <scope>NUCLEOTIDE SEQUENCE [LARGE SCALE GENOMIC DNA]</scope>
    <source>
        <strain evidence="3">XZYJT-10</strain>
    </source>
</reference>
<proteinExistence type="predicted"/>
<evidence type="ECO:0000313" key="3">
    <source>
        <dbReference type="Proteomes" id="UP001596548"/>
    </source>
</evidence>
<sequence>MIGRGLPVVIGVVVLLALTAAAPGPDASRAELTAYSAGCAVALVLAVKIFIKLFFYILKAVVVVSAFLALFSLVKVTVSAIAGG</sequence>
<evidence type="ECO:0000313" key="2">
    <source>
        <dbReference type="EMBL" id="MFC7276333.1"/>
    </source>
</evidence>
<accession>A0ABW2HT93</accession>
<feature type="transmembrane region" description="Helical" evidence="1">
    <location>
        <begin position="58"/>
        <end position="82"/>
    </location>
</feature>
<gene>
    <name evidence="2" type="ORF">ACFQS1_20260</name>
</gene>
<dbReference type="Proteomes" id="UP001596548">
    <property type="component" value="Unassembled WGS sequence"/>
</dbReference>
<protein>
    <submittedName>
        <fullName evidence="2">Uncharacterized protein</fullName>
    </submittedName>
</protein>
<keyword evidence="1" id="KW-1133">Transmembrane helix</keyword>
<keyword evidence="3" id="KW-1185">Reference proteome</keyword>
<dbReference type="RefSeq" id="WP_378970533.1">
    <property type="nucleotide sequence ID" value="NZ_JBHTBJ010000014.1"/>
</dbReference>
<feature type="transmembrane region" description="Helical" evidence="1">
    <location>
        <begin position="32"/>
        <end position="51"/>
    </location>
</feature>
<dbReference type="EMBL" id="JBHTBJ010000014">
    <property type="protein sequence ID" value="MFC7276333.1"/>
    <property type="molecule type" value="Genomic_DNA"/>
</dbReference>
<organism evidence="2 3">
    <name type="scientific">Paractinoplanes rhizophilus</name>
    <dbReference type="NCBI Taxonomy" id="1416877"/>
    <lineage>
        <taxon>Bacteria</taxon>
        <taxon>Bacillati</taxon>
        <taxon>Actinomycetota</taxon>
        <taxon>Actinomycetes</taxon>
        <taxon>Micromonosporales</taxon>
        <taxon>Micromonosporaceae</taxon>
        <taxon>Paractinoplanes</taxon>
    </lineage>
</organism>
<comment type="caution">
    <text evidence="2">The sequence shown here is derived from an EMBL/GenBank/DDBJ whole genome shotgun (WGS) entry which is preliminary data.</text>
</comment>
<name>A0ABW2HT93_9ACTN</name>
<evidence type="ECO:0000256" key="1">
    <source>
        <dbReference type="SAM" id="Phobius"/>
    </source>
</evidence>
<keyword evidence="1" id="KW-0812">Transmembrane</keyword>
<keyword evidence="1" id="KW-0472">Membrane</keyword>